<dbReference type="SUPFAM" id="SSF51905">
    <property type="entry name" value="FAD/NAD(P)-binding domain"/>
    <property type="match status" value="1"/>
</dbReference>
<proteinExistence type="predicted"/>
<gene>
    <name evidence="1" type="ORF">JW984_03935</name>
</gene>
<dbReference type="EMBL" id="JAFGIX010000019">
    <property type="protein sequence ID" value="MBN1572328.1"/>
    <property type="molecule type" value="Genomic_DNA"/>
</dbReference>
<reference evidence="1" key="1">
    <citation type="journal article" date="2021" name="Environ. Microbiol.">
        <title>Genomic characterization of three novel Desulfobacterota classes expand the metabolic and phylogenetic diversity of the phylum.</title>
        <authorList>
            <person name="Murphy C.L."/>
            <person name="Biggerstaff J."/>
            <person name="Eichhorn A."/>
            <person name="Ewing E."/>
            <person name="Shahan R."/>
            <person name="Soriano D."/>
            <person name="Stewart S."/>
            <person name="VanMol K."/>
            <person name="Walker R."/>
            <person name="Walters P."/>
            <person name="Elshahed M.S."/>
            <person name="Youssef N.H."/>
        </authorList>
    </citation>
    <scope>NUCLEOTIDE SEQUENCE</scope>
    <source>
        <strain evidence="1">Zod_Metabat.24</strain>
    </source>
</reference>
<protein>
    <submittedName>
        <fullName evidence="1">Uncharacterized protein</fullName>
    </submittedName>
</protein>
<evidence type="ECO:0000313" key="2">
    <source>
        <dbReference type="Proteomes" id="UP000809273"/>
    </source>
</evidence>
<dbReference type="Gene3D" id="3.50.50.60">
    <property type="entry name" value="FAD/NAD(P)-binding domain"/>
    <property type="match status" value="1"/>
</dbReference>
<sequence length="45" mass="4847">MKNQSGLLICGGVAAGTAAASRARRTDRNLKIDLYEKDPYISYSA</sequence>
<accession>A0A9D8PN02</accession>
<comment type="caution">
    <text evidence="1">The sequence shown here is derived from an EMBL/GenBank/DDBJ whole genome shotgun (WGS) entry which is preliminary data.</text>
</comment>
<reference evidence="1" key="2">
    <citation type="submission" date="2021-01" db="EMBL/GenBank/DDBJ databases">
        <authorList>
            <person name="Hahn C.R."/>
            <person name="Youssef N.H."/>
            <person name="Elshahed M."/>
        </authorList>
    </citation>
    <scope>NUCLEOTIDE SEQUENCE</scope>
    <source>
        <strain evidence="1">Zod_Metabat.24</strain>
    </source>
</reference>
<dbReference type="Proteomes" id="UP000809273">
    <property type="component" value="Unassembled WGS sequence"/>
</dbReference>
<evidence type="ECO:0000313" key="1">
    <source>
        <dbReference type="EMBL" id="MBN1572328.1"/>
    </source>
</evidence>
<dbReference type="InterPro" id="IPR036188">
    <property type="entry name" value="FAD/NAD-bd_sf"/>
</dbReference>
<name>A0A9D8PN02_9DELT</name>
<organism evidence="1 2">
    <name type="scientific">Candidatus Zymogenus saltonus</name>
    <dbReference type="NCBI Taxonomy" id="2844893"/>
    <lineage>
        <taxon>Bacteria</taxon>
        <taxon>Deltaproteobacteria</taxon>
        <taxon>Candidatus Zymogenia</taxon>
        <taxon>Candidatus Zymogeniales</taxon>
        <taxon>Candidatus Zymogenaceae</taxon>
        <taxon>Candidatus Zymogenus</taxon>
    </lineage>
</organism>
<dbReference type="AlphaFoldDB" id="A0A9D8PN02"/>